<organism evidence="1 2">
    <name type="scientific">Microbacterium dextranolyticum</name>
    <dbReference type="NCBI Taxonomy" id="36806"/>
    <lineage>
        <taxon>Bacteria</taxon>
        <taxon>Bacillati</taxon>
        <taxon>Actinomycetota</taxon>
        <taxon>Actinomycetes</taxon>
        <taxon>Micrococcales</taxon>
        <taxon>Microbacteriaceae</taxon>
        <taxon>Microbacterium</taxon>
    </lineage>
</organism>
<protein>
    <submittedName>
        <fullName evidence="1">Uncharacterized protein</fullName>
    </submittedName>
</protein>
<reference evidence="1" key="2">
    <citation type="submission" date="2023-01" db="EMBL/GenBank/DDBJ databases">
        <authorList>
            <person name="Sun Q."/>
            <person name="Evtushenko L."/>
        </authorList>
    </citation>
    <scope>NUCLEOTIDE SEQUENCE</scope>
    <source>
        <strain evidence="1">VKM Ac-1940</strain>
    </source>
</reference>
<accession>A0A9W6M4L0</accession>
<reference evidence="1" key="1">
    <citation type="journal article" date="2014" name="Int. J. Syst. Evol. Microbiol.">
        <title>Complete genome sequence of Corynebacterium casei LMG S-19264T (=DSM 44701T), isolated from a smear-ripened cheese.</title>
        <authorList>
            <consortium name="US DOE Joint Genome Institute (JGI-PGF)"/>
            <person name="Walter F."/>
            <person name="Albersmeier A."/>
            <person name="Kalinowski J."/>
            <person name="Ruckert C."/>
        </authorList>
    </citation>
    <scope>NUCLEOTIDE SEQUENCE</scope>
    <source>
        <strain evidence="1">VKM Ac-1940</strain>
    </source>
</reference>
<dbReference type="RefSeq" id="WP_204962487.1">
    <property type="nucleotide sequence ID" value="NZ_BAAAUR010000002.1"/>
</dbReference>
<comment type="caution">
    <text evidence="1">The sequence shown here is derived from an EMBL/GenBank/DDBJ whole genome shotgun (WGS) entry which is preliminary data.</text>
</comment>
<evidence type="ECO:0000313" key="2">
    <source>
        <dbReference type="Proteomes" id="UP001142291"/>
    </source>
</evidence>
<name>A0A9W6M4L0_9MICO</name>
<sequence>MSCEGAILLRSELILALDGVHRRFKKVAFLEHPSARELPAGELLEPADPIVPTTHRGARWSGGVLRVWSGVRRDTREGLSTAKGDPDQ</sequence>
<proteinExistence type="predicted"/>
<dbReference type="EMBL" id="BSER01000001">
    <property type="protein sequence ID" value="GLJ93946.1"/>
    <property type="molecule type" value="Genomic_DNA"/>
</dbReference>
<keyword evidence="2" id="KW-1185">Reference proteome</keyword>
<dbReference type="Proteomes" id="UP001142291">
    <property type="component" value="Unassembled WGS sequence"/>
</dbReference>
<evidence type="ECO:0000313" key="1">
    <source>
        <dbReference type="EMBL" id="GLJ93946.1"/>
    </source>
</evidence>
<dbReference type="AlphaFoldDB" id="A0A9W6M4L0"/>
<gene>
    <name evidence="1" type="ORF">GCM10017591_00070</name>
</gene>